<evidence type="ECO:0000313" key="3">
    <source>
        <dbReference type="Proteomes" id="UP001457282"/>
    </source>
</evidence>
<accession>A0AAW1YRX2</accession>
<evidence type="ECO:0008006" key="4">
    <source>
        <dbReference type="Google" id="ProtNLM"/>
    </source>
</evidence>
<evidence type="ECO:0000313" key="2">
    <source>
        <dbReference type="EMBL" id="KAK9951344.1"/>
    </source>
</evidence>
<proteinExistence type="predicted"/>
<keyword evidence="1" id="KW-0732">Signal</keyword>
<keyword evidence="3" id="KW-1185">Reference proteome</keyword>
<reference evidence="2 3" key="1">
    <citation type="journal article" date="2023" name="G3 (Bethesda)">
        <title>A chromosome-length genome assembly and annotation of blackberry (Rubus argutus, cv. 'Hillquist').</title>
        <authorList>
            <person name="Bruna T."/>
            <person name="Aryal R."/>
            <person name="Dudchenko O."/>
            <person name="Sargent D.J."/>
            <person name="Mead D."/>
            <person name="Buti M."/>
            <person name="Cavallini A."/>
            <person name="Hytonen T."/>
            <person name="Andres J."/>
            <person name="Pham M."/>
            <person name="Weisz D."/>
            <person name="Mascagni F."/>
            <person name="Usai G."/>
            <person name="Natali L."/>
            <person name="Bassil N."/>
            <person name="Fernandez G.E."/>
            <person name="Lomsadze A."/>
            <person name="Armour M."/>
            <person name="Olukolu B."/>
            <person name="Poorten T."/>
            <person name="Britton C."/>
            <person name="Davik J."/>
            <person name="Ashrafi H."/>
            <person name="Aiden E.L."/>
            <person name="Borodovsky M."/>
            <person name="Worthington M."/>
        </authorList>
    </citation>
    <scope>NUCLEOTIDE SEQUENCE [LARGE SCALE GENOMIC DNA]</scope>
    <source>
        <strain evidence="2">PI 553951</strain>
    </source>
</reference>
<dbReference type="AlphaFoldDB" id="A0AAW1YRX2"/>
<gene>
    <name evidence="2" type="ORF">M0R45_006792</name>
</gene>
<organism evidence="2 3">
    <name type="scientific">Rubus argutus</name>
    <name type="common">Southern blackberry</name>
    <dbReference type="NCBI Taxonomy" id="59490"/>
    <lineage>
        <taxon>Eukaryota</taxon>
        <taxon>Viridiplantae</taxon>
        <taxon>Streptophyta</taxon>
        <taxon>Embryophyta</taxon>
        <taxon>Tracheophyta</taxon>
        <taxon>Spermatophyta</taxon>
        <taxon>Magnoliopsida</taxon>
        <taxon>eudicotyledons</taxon>
        <taxon>Gunneridae</taxon>
        <taxon>Pentapetalae</taxon>
        <taxon>rosids</taxon>
        <taxon>fabids</taxon>
        <taxon>Rosales</taxon>
        <taxon>Rosaceae</taxon>
        <taxon>Rosoideae</taxon>
        <taxon>Rosoideae incertae sedis</taxon>
        <taxon>Rubus</taxon>
    </lineage>
</organism>
<feature type="chain" id="PRO_5043340525" description="Secreted protein" evidence="1">
    <location>
        <begin position="25"/>
        <end position="75"/>
    </location>
</feature>
<dbReference type="EMBL" id="JBEDUW010000001">
    <property type="protein sequence ID" value="KAK9951344.1"/>
    <property type="molecule type" value="Genomic_DNA"/>
</dbReference>
<name>A0AAW1YRX2_RUBAR</name>
<comment type="caution">
    <text evidence="2">The sequence shown here is derived from an EMBL/GenBank/DDBJ whole genome shotgun (WGS) entry which is preliminary data.</text>
</comment>
<sequence>MLSSLFTNLVLCFVLLFNCRQSGEKNWSRGGDGVLVVALREVVNLRMEGVNSDGVARQARHILGEKSKKKNRAEK</sequence>
<protein>
    <recommendedName>
        <fullName evidence="4">Secreted protein</fullName>
    </recommendedName>
</protein>
<evidence type="ECO:0000256" key="1">
    <source>
        <dbReference type="SAM" id="SignalP"/>
    </source>
</evidence>
<feature type="signal peptide" evidence="1">
    <location>
        <begin position="1"/>
        <end position="24"/>
    </location>
</feature>
<dbReference type="Proteomes" id="UP001457282">
    <property type="component" value="Unassembled WGS sequence"/>
</dbReference>